<dbReference type="Pfam" id="PF03958">
    <property type="entry name" value="Secretin_N"/>
    <property type="match status" value="1"/>
</dbReference>
<dbReference type="PRINTS" id="PR01032">
    <property type="entry name" value="PHAGEIV"/>
</dbReference>
<evidence type="ECO:0000313" key="11">
    <source>
        <dbReference type="Proteomes" id="UP001219862"/>
    </source>
</evidence>
<comment type="similarity">
    <text evidence="6">Belongs to the bacterial secretin family.</text>
</comment>
<dbReference type="SMART" id="SM00965">
    <property type="entry name" value="STN"/>
    <property type="match status" value="1"/>
</dbReference>
<feature type="domain" description="Secretin/TonB short N-terminal" evidence="9">
    <location>
        <begin position="217"/>
        <end position="268"/>
    </location>
</feature>
<evidence type="ECO:0000256" key="3">
    <source>
        <dbReference type="ARBA" id="ARBA00022729"/>
    </source>
</evidence>
<organism evidence="10 11">
    <name type="scientific">Roseateles koreensis</name>
    <dbReference type="NCBI Taxonomy" id="2987526"/>
    <lineage>
        <taxon>Bacteria</taxon>
        <taxon>Pseudomonadati</taxon>
        <taxon>Pseudomonadota</taxon>
        <taxon>Betaproteobacteria</taxon>
        <taxon>Burkholderiales</taxon>
        <taxon>Sphaerotilaceae</taxon>
        <taxon>Roseateles</taxon>
    </lineage>
</organism>
<dbReference type="InterPro" id="IPR011990">
    <property type="entry name" value="TPR-like_helical_dom_sf"/>
</dbReference>
<evidence type="ECO:0000256" key="6">
    <source>
        <dbReference type="RuleBase" id="RU004003"/>
    </source>
</evidence>
<dbReference type="RefSeq" id="WP_273596810.1">
    <property type="nucleotide sequence ID" value="NZ_JAQQXS010000008.1"/>
</dbReference>
<keyword evidence="5" id="KW-0998">Cell outer membrane</keyword>
<dbReference type="PROSITE" id="PS51257">
    <property type="entry name" value="PROKAR_LIPOPROTEIN"/>
    <property type="match status" value="1"/>
</dbReference>
<gene>
    <name evidence="10" type="ORF">PRZ01_10910</name>
</gene>
<dbReference type="InterPro" id="IPR004846">
    <property type="entry name" value="T2SS/T3SS_dom"/>
</dbReference>
<dbReference type="InterPro" id="IPR050810">
    <property type="entry name" value="Bact_Secretion_Sys_Channel"/>
</dbReference>
<dbReference type="InterPro" id="IPR038591">
    <property type="entry name" value="NolW-like_sf"/>
</dbReference>
<protein>
    <submittedName>
        <fullName evidence="10">Secretin and TonB N-terminal domain-containing protein</fullName>
    </submittedName>
</protein>
<name>A0ABT5KS05_9BURK</name>
<dbReference type="InterPro" id="IPR001775">
    <property type="entry name" value="GspD/PilQ"/>
</dbReference>
<keyword evidence="4" id="KW-0472">Membrane</keyword>
<dbReference type="Gene3D" id="1.25.40.10">
    <property type="entry name" value="Tetratricopeptide repeat domain"/>
    <property type="match status" value="1"/>
</dbReference>
<dbReference type="Pfam" id="PF07660">
    <property type="entry name" value="STN"/>
    <property type="match status" value="1"/>
</dbReference>
<keyword evidence="11" id="KW-1185">Reference proteome</keyword>
<dbReference type="PANTHER" id="PTHR30332">
    <property type="entry name" value="PROBABLE GENERAL SECRETION PATHWAY PROTEIN D"/>
    <property type="match status" value="1"/>
</dbReference>
<evidence type="ECO:0000259" key="9">
    <source>
        <dbReference type="SMART" id="SM00965"/>
    </source>
</evidence>
<feature type="region of interest" description="Disordered" evidence="8">
    <location>
        <begin position="726"/>
        <end position="753"/>
    </location>
</feature>
<evidence type="ECO:0000256" key="5">
    <source>
        <dbReference type="ARBA" id="ARBA00023237"/>
    </source>
</evidence>
<evidence type="ECO:0000313" key="10">
    <source>
        <dbReference type="EMBL" id="MDC8785703.1"/>
    </source>
</evidence>
<dbReference type="InterPro" id="IPR011662">
    <property type="entry name" value="Secretin/TonB_short_N"/>
</dbReference>
<proteinExistence type="inferred from homology"/>
<reference evidence="10 11" key="1">
    <citation type="submission" date="2022-10" db="EMBL/GenBank/DDBJ databases">
        <title>paucibacter sp. hw8 Genome sequencing.</title>
        <authorList>
            <person name="Park S."/>
        </authorList>
    </citation>
    <scope>NUCLEOTIDE SEQUENCE [LARGE SCALE GENOMIC DNA]</scope>
    <source>
        <strain evidence="11">hw8</strain>
    </source>
</reference>
<dbReference type="Pfam" id="PF00263">
    <property type="entry name" value="Secretin"/>
    <property type="match status" value="1"/>
</dbReference>
<dbReference type="Gene3D" id="3.30.1370.130">
    <property type="match status" value="1"/>
</dbReference>
<feature type="region of interest" description="Disordered" evidence="8">
    <location>
        <begin position="605"/>
        <end position="632"/>
    </location>
</feature>
<dbReference type="PRINTS" id="PR00811">
    <property type="entry name" value="BCTERIALGSPD"/>
</dbReference>
<evidence type="ECO:0000256" key="2">
    <source>
        <dbReference type="ARBA" id="ARBA00022448"/>
    </source>
</evidence>
<comment type="subcellular location">
    <subcellularLocation>
        <location evidence="7">Cell outer membrane</location>
    </subcellularLocation>
    <subcellularLocation>
        <location evidence="1">Membrane</location>
    </subcellularLocation>
</comment>
<dbReference type="Proteomes" id="UP001219862">
    <property type="component" value="Unassembled WGS sequence"/>
</dbReference>
<evidence type="ECO:0000256" key="8">
    <source>
        <dbReference type="SAM" id="MobiDB-lite"/>
    </source>
</evidence>
<evidence type="ECO:0000256" key="4">
    <source>
        <dbReference type="ARBA" id="ARBA00023136"/>
    </source>
</evidence>
<dbReference type="InterPro" id="IPR005644">
    <property type="entry name" value="NolW-like"/>
</dbReference>
<dbReference type="EMBL" id="JAQQXS010000008">
    <property type="protein sequence ID" value="MDC8785703.1"/>
    <property type="molecule type" value="Genomic_DNA"/>
</dbReference>
<accession>A0ABT5KS05</accession>
<dbReference type="PANTHER" id="PTHR30332:SF17">
    <property type="entry name" value="TYPE IV PILIATION SYSTEM PROTEIN DR_0774-RELATED"/>
    <property type="match status" value="1"/>
</dbReference>
<comment type="caution">
    <text evidence="10">The sequence shown here is derived from an EMBL/GenBank/DDBJ whole genome shotgun (WGS) entry which is preliminary data.</text>
</comment>
<sequence>MNKTEMLSSTNRPRSGWMFTPLCVAVIATLAGCANPAIRQAEVLSHDNQMPQAYSLLTEALRQSPDDHALRAAQLRTQQQLVSRLSMQVEGYRASGRWDEMRESLQQLRDIDPRQPRLPYFDAELARGPRQDAQLSAARAALREGKLERAEAIAREILAESPGQSGARLLLSQVAQARPLESTSQEMGSAFQKPVTLEFRDAPLRQVFEALARSSNINFVFDKDVRGDTKITVFLRNVSLDEAMRVVLSTQGLDRKLLNESSVLIFPNTANKQREHQELITRTLYLTNADVKQVQAMLRTIAKVRDIHIDERLNLMVVRDTPEVMRLVEKLIASVDLPEPEVMLELEVMELSTDRADALGLKLPDTVQYGLTGVTGQVDLGQRGNFTASVANPAVVATLRGSTGDVNILANPKIRVRNHEKAKVHIGEKLPVFTTTASVNVGVAASVSYLDVGLKLDVEPTIQLDNDVSIKVGLEVSNLISEVSGPSGSTAYRIGTRVTSTTLRLNDGETQVLAGLINDEDRRTATGVPGLSTLPVVGRLFGVTQDNRTKTEIVLLITPRIVRNLALPDASTTRLAGGTDASPGAFSSLLRANAKAGVGPVGGGGGAGWMAPRGPEAAPSPPTPGAAGSPPALPAAMQAPASEAVLHMDITPQIAAGGTVAVTLRNDSGSTVHATVEYDATRLAPTQAGEPAGRAPVELAPHGERVVILRALPAANGQVLSINVSGAQGSGPNGESVPVRLDGSGLLTVEAAP</sequence>
<dbReference type="Gene3D" id="3.30.1370.120">
    <property type="match status" value="1"/>
</dbReference>
<evidence type="ECO:0000256" key="7">
    <source>
        <dbReference type="RuleBase" id="RU004004"/>
    </source>
</evidence>
<dbReference type="SUPFAM" id="SSF48452">
    <property type="entry name" value="TPR-like"/>
    <property type="match status" value="1"/>
</dbReference>
<evidence type="ECO:0000256" key="1">
    <source>
        <dbReference type="ARBA" id="ARBA00004370"/>
    </source>
</evidence>
<keyword evidence="3" id="KW-0732">Signal</keyword>
<keyword evidence="2 7" id="KW-0813">Transport</keyword>